<dbReference type="Pfam" id="PF00515">
    <property type="entry name" value="TPR_1"/>
    <property type="match status" value="1"/>
</dbReference>
<dbReference type="EMBL" id="CBLX010000026">
    <property type="protein sequence ID" value="CDG41065.1"/>
    <property type="molecule type" value="Genomic_DNA"/>
</dbReference>
<name>A0A060QJD8_9PROT</name>
<dbReference type="InterPro" id="IPR011990">
    <property type="entry name" value="TPR-like_helical_dom_sf"/>
</dbReference>
<sequence length="472" mass="52466">MTHPEGSAEALQLAGDYASAAKAYEIRLQASPDNARTLSNYGGLLNLQNRFSDALALLGRSVALDPGLPDAWSNIGNSFLHLSQYENAIACYRNSLRLEPSHALALSNMGVALDHRGDHALARGFHDAAVQMNQENVYSRTNRAVSLLQSGDYAEGFREYEHRWTALRASVGQSSVPRWSGELAPDKTLMVFTEGGFGDVLQFSRLAPLAAQKVGQVILRVRPELVSLLERSFPEITVLSEDDILPEHDLECPVLSLPHVLGITLETIPVPGRYLRPDPIKITLWRERLRAGDADDWHDTFRVGLVWAGAPHPEVQAAFLADHRRSMNLQDLAPLGQVARRFRALRFYSLQIGERAAQAANPPEGMRLSDHTRHIASFDDTAALIDTLDLVIAVDTSTAHVSAGLGKPTWLLSRYDQCWRWLSGRCDSPWYESIRLYQQKQPLNWEGPVAMLTDDLTALLETRYAHTPVSAR</sequence>
<reference evidence="4 5" key="1">
    <citation type="journal article" date="2014" name="Genome Biol. Evol.">
        <title>Acetic acid bacteria genomes reveal functional traits for adaptation to life in insect guts.</title>
        <authorList>
            <person name="Chouaia B."/>
            <person name="Gaiarsa S."/>
            <person name="Crotti E."/>
            <person name="Comandatore F."/>
            <person name="Degli Esposti M."/>
            <person name="Ricci I."/>
            <person name="Alma A."/>
            <person name="Favia G."/>
            <person name="Bandi C."/>
            <person name="Daffonchio D."/>
        </authorList>
    </citation>
    <scope>NUCLEOTIDE SEQUENCE [LARGE SCALE GENOMIC DNA]</scope>
    <source>
        <strain evidence="4 5">SF2.1</strain>
    </source>
</reference>
<dbReference type="RefSeq" id="WP_023980024.1">
    <property type="nucleotide sequence ID" value="NZ_CBLX010000026.1"/>
</dbReference>
<dbReference type="AlphaFoldDB" id="A0A060QJD8"/>
<dbReference type="eggNOG" id="COG0859">
    <property type="taxonomic scope" value="Bacteria"/>
</dbReference>
<organism evidence="4 5">
    <name type="scientific">Asaia bogorensis</name>
    <dbReference type="NCBI Taxonomy" id="91915"/>
    <lineage>
        <taxon>Bacteria</taxon>
        <taxon>Pseudomonadati</taxon>
        <taxon>Pseudomonadota</taxon>
        <taxon>Alphaproteobacteria</taxon>
        <taxon>Acetobacterales</taxon>
        <taxon>Acetobacteraceae</taxon>
        <taxon>Asaia</taxon>
    </lineage>
</organism>
<dbReference type="InterPro" id="IPR019734">
    <property type="entry name" value="TPR_rpt"/>
</dbReference>
<dbReference type="PROSITE" id="PS50005">
    <property type="entry name" value="TPR"/>
    <property type="match status" value="1"/>
</dbReference>
<keyword evidence="1" id="KW-0677">Repeat</keyword>
<dbReference type="PROSITE" id="PS50293">
    <property type="entry name" value="TPR_REGION"/>
    <property type="match status" value="1"/>
</dbReference>
<evidence type="ECO:0000256" key="2">
    <source>
        <dbReference type="ARBA" id="ARBA00022803"/>
    </source>
</evidence>
<dbReference type="InterPro" id="IPR051012">
    <property type="entry name" value="CellSynth/LPSAsmb/PSIAsmb"/>
</dbReference>
<dbReference type="Proteomes" id="UP000027583">
    <property type="component" value="Unassembled WGS sequence"/>
</dbReference>
<dbReference type="SUPFAM" id="SSF53756">
    <property type="entry name" value="UDP-Glycosyltransferase/glycogen phosphorylase"/>
    <property type="match status" value="1"/>
</dbReference>
<evidence type="ECO:0000256" key="3">
    <source>
        <dbReference type="PROSITE-ProRule" id="PRU00339"/>
    </source>
</evidence>
<evidence type="ECO:0000313" key="4">
    <source>
        <dbReference type="EMBL" id="CDG41065.1"/>
    </source>
</evidence>
<dbReference type="SUPFAM" id="SSF48452">
    <property type="entry name" value="TPR-like"/>
    <property type="match status" value="1"/>
</dbReference>
<gene>
    <name evidence="4" type="ORF">ASAP_3020</name>
</gene>
<evidence type="ECO:0000313" key="5">
    <source>
        <dbReference type="Proteomes" id="UP000027583"/>
    </source>
</evidence>
<keyword evidence="2 3" id="KW-0802">TPR repeat</keyword>
<dbReference type="eggNOG" id="COG0457">
    <property type="taxonomic scope" value="Bacteria"/>
</dbReference>
<dbReference type="Gene3D" id="3.40.50.2000">
    <property type="entry name" value="Glycogen Phosphorylase B"/>
    <property type="match status" value="1"/>
</dbReference>
<dbReference type="PANTHER" id="PTHR45586">
    <property type="entry name" value="TPR REPEAT-CONTAINING PROTEIN PA4667"/>
    <property type="match status" value="1"/>
</dbReference>
<dbReference type="SMART" id="SM00028">
    <property type="entry name" value="TPR"/>
    <property type="match status" value="3"/>
</dbReference>
<comment type="caution">
    <text evidence="4">The sequence shown here is derived from an EMBL/GenBank/DDBJ whole genome shotgun (WGS) entry which is preliminary data.</text>
</comment>
<protein>
    <submittedName>
        <fullName evidence="4">TPR repeat-containing protein</fullName>
    </submittedName>
</protein>
<reference evidence="4 5" key="2">
    <citation type="journal article" date="2014" name="PLoS ONE">
        <title>Evolution of mitochondria reconstructed from the energy metabolism of living bacteria.</title>
        <authorList>
            <person name="Degli Esposti M."/>
            <person name="Chouaia B."/>
            <person name="Comandatore F."/>
            <person name="Crotti E."/>
            <person name="Sassera D."/>
            <person name="Lievens P.M."/>
            <person name="Daffonchio D."/>
            <person name="Bandi C."/>
        </authorList>
    </citation>
    <scope>NUCLEOTIDE SEQUENCE [LARGE SCALE GENOMIC DNA]</scope>
    <source>
        <strain evidence="4 5">SF2.1</strain>
    </source>
</reference>
<dbReference type="Gene3D" id="1.25.40.10">
    <property type="entry name" value="Tetratricopeptide repeat domain"/>
    <property type="match status" value="1"/>
</dbReference>
<proteinExistence type="predicted"/>
<evidence type="ECO:0000256" key="1">
    <source>
        <dbReference type="ARBA" id="ARBA00022737"/>
    </source>
</evidence>
<dbReference type="PANTHER" id="PTHR45586:SF1">
    <property type="entry name" value="LIPOPOLYSACCHARIDE ASSEMBLY PROTEIN B"/>
    <property type="match status" value="1"/>
</dbReference>
<accession>A0A060QJD8</accession>
<feature type="repeat" description="TPR" evidence="3">
    <location>
        <begin position="69"/>
        <end position="102"/>
    </location>
</feature>